<dbReference type="OrthoDB" id="2284791at2759"/>
<accession>A0A1X0QRU4</accession>
<dbReference type="VEuPathDB" id="FungiDB:BCV72DRAFT_252447"/>
<organism evidence="1">
    <name type="scientific">Rhizopus microsporus var. microsporus</name>
    <dbReference type="NCBI Taxonomy" id="86635"/>
    <lineage>
        <taxon>Eukaryota</taxon>
        <taxon>Fungi</taxon>
        <taxon>Fungi incertae sedis</taxon>
        <taxon>Mucoromycota</taxon>
        <taxon>Mucoromycotina</taxon>
        <taxon>Mucoromycetes</taxon>
        <taxon>Mucorales</taxon>
        <taxon>Mucorineae</taxon>
        <taxon>Rhizopodaceae</taxon>
        <taxon>Rhizopus</taxon>
    </lineage>
</organism>
<protein>
    <submittedName>
        <fullName evidence="1">Uncharacterized protein</fullName>
    </submittedName>
</protein>
<name>A0A1X0QRU4_RHIZD</name>
<dbReference type="EMBL" id="KV922048">
    <property type="protein sequence ID" value="ORE02483.1"/>
    <property type="molecule type" value="Genomic_DNA"/>
</dbReference>
<proteinExistence type="predicted"/>
<reference evidence="1" key="1">
    <citation type="journal article" date="2016" name="Proc. Natl. Acad. Sci. U.S.A.">
        <title>Lipid metabolic changes in an early divergent fungus govern the establishment of a mutualistic symbiosis with endobacteria.</title>
        <authorList>
            <person name="Lastovetsky O.A."/>
            <person name="Gaspar M.L."/>
            <person name="Mondo S.J."/>
            <person name="LaButti K.M."/>
            <person name="Sandor L."/>
            <person name="Grigoriev I.V."/>
            <person name="Henry S.A."/>
            <person name="Pawlowska T.E."/>
        </authorList>
    </citation>
    <scope>NUCLEOTIDE SEQUENCE [LARGE SCALE GENOMIC DNA]</scope>
    <source>
        <strain evidence="1">ATCC 52814</strain>
    </source>
</reference>
<dbReference type="Proteomes" id="UP000242414">
    <property type="component" value="Unassembled WGS sequence"/>
</dbReference>
<dbReference type="AlphaFoldDB" id="A0A1X0QRU4"/>
<evidence type="ECO:0000313" key="1">
    <source>
        <dbReference type="EMBL" id="ORE02483.1"/>
    </source>
</evidence>
<gene>
    <name evidence="1" type="ORF">BCV72DRAFT_252447</name>
</gene>
<sequence>MPVIKKPKKLLGAFWVRKFISILEIIFDDTDILVFDGDGGCIDTSTPSSESQFGRRVDIFVSVGEQEDLISLASFETKREDTVVGAQICQQAKNHRTNAETLNGFNYLLQGNTSNFIYVDLVGPSGCMVQVRRHGDYFICQSLGGFHIPTEMVELDFLENFLTMFVHLKKALKKTVVTPKESGSESVNPINIYHSP</sequence>